<evidence type="ECO:0000256" key="10">
    <source>
        <dbReference type="ARBA" id="ARBA00023027"/>
    </source>
</evidence>
<dbReference type="Proteomes" id="UP000646365">
    <property type="component" value="Unassembled WGS sequence"/>
</dbReference>
<comment type="function">
    <text evidence="1">Catalyzes the reversible adenylation of nicotinate mononucleotide (NaMN) to nicotinic acid adenine dinucleotide (NaAD).</text>
</comment>
<dbReference type="InterPro" id="IPR005248">
    <property type="entry name" value="NadD/NMNAT"/>
</dbReference>
<reference evidence="16" key="1">
    <citation type="journal article" date="2014" name="Int. J. Syst. Evol. Microbiol.">
        <title>Complete genome sequence of Corynebacterium casei LMG S-19264T (=DSM 44701T), isolated from a smear-ripened cheese.</title>
        <authorList>
            <consortium name="US DOE Joint Genome Institute (JGI-PGF)"/>
            <person name="Walter F."/>
            <person name="Albersmeier A."/>
            <person name="Kalinowski J."/>
            <person name="Ruckert C."/>
        </authorList>
    </citation>
    <scope>NUCLEOTIDE SEQUENCE</scope>
    <source>
        <strain evidence="16">CGMCC 1.15725</strain>
    </source>
</reference>
<keyword evidence="10" id="KW-0520">NAD</keyword>
<gene>
    <name evidence="16" type="ORF">GCM10011611_17370</name>
</gene>
<dbReference type="AlphaFoldDB" id="A0A8J2YSE3"/>
<sequence>MAPLDERLAQAAQVAQHSHIRVTDIEAALGSRYTADTLASLKKRFPATRFVWLMGADNLRQIDRWERWTRIFELVPIAVFARPAYSLAALGSLAARRFARYRMFPGAARRLASAPPPAWVFFATRLDPLSATAIRVRRRRSVFAPRARH</sequence>
<evidence type="ECO:0000256" key="5">
    <source>
        <dbReference type="ARBA" id="ARBA00022642"/>
    </source>
</evidence>
<evidence type="ECO:0000256" key="7">
    <source>
        <dbReference type="ARBA" id="ARBA00022695"/>
    </source>
</evidence>
<evidence type="ECO:0000256" key="8">
    <source>
        <dbReference type="ARBA" id="ARBA00022741"/>
    </source>
</evidence>
<evidence type="ECO:0000256" key="9">
    <source>
        <dbReference type="ARBA" id="ARBA00022840"/>
    </source>
</evidence>
<evidence type="ECO:0000256" key="12">
    <source>
        <dbReference type="ARBA" id="ARBA00033140"/>
    </source>
</evidence>
<evidence type="ECO:0000256" key="3">
    <source>
        <dbReference type="ARBA" id="ARBA00009014"/>
    </source>
</evidence>
<dbReference type="GO" id="GO:0005524">
    <property type="term" value="F:ATP binding"/>
    <property type="evidence" value="ECO:0007669"/>
    <property type="project" value="UniProtKB-KW"/>
</dbReference>
<comment type="similarity">
    <text evidence="3">Belongs to the NadD family.</text>
</comment>
<evidence type="ECO:0000256" key="11">
    <source>
        <dbReference type="ARBA" id="ARBA00031253"/>
    </source>
</evidence>
<keyword evidence="5" id="KW-0662">Pyridine nucleotide biosynthesis</keyword>
<dbReference type="PANTHER" id="PTHR39321:SF3">
    <property type="entry name" value="PHOSPHOPANTETHEINE ADENYLYLTRANSFERASE"/>
    <property type="match status" value="1"/>
</dbReference>
<comment type="caution">
    <text evidence="16">The sequence shown here is derived from an EMBL/GenBank/DDBJ whole genome shotgun (WGS) entry which is preliminary data.</text>
</comment>
<proteinExistence type="inferred from homology"/>
<protein>
    <recommendedName>
        <fullName evidence="4">nicotinate-nucleotide adenylyltransferase</fullName>
        <ecNumber evidence="4">2.7.7.18</ecNumber>
    </recommendedName>
    <alternativeName>
        <fullName evidence="13">Deamido-NAD(+) diphosphorylase</fullName>
    </alternativeName>
    <alternativeName>
        <fullName evidence="12">Deamido-NAD(+) pyrophosphorylase</fullName>
    </alternativeName>
    <alternativeName>
        <fullName evidence="11">Nicotinate mononucleotide adenylyltransferase</fullName>
    </alternativeName>
</protein>
<keyword evidence="7" id="KW-0548">Nucleotidyltransferase</keyword>
<dbReference type="InterPro" id="IPR004821">
    <property type="entry name" value="Cyt_trans-like"/>
</dbReference>
<comment type="catalytic activity">
    <reaction evidence="14">
        <text>nicotinate beta-D-ribonucleotide + ATP + H(+) = deamido-NAD(+) + diphosphate</text>
        <dbReference type="Rhea" id="RHEA:22860"/>
        <dbReference type="ChEBI" id="CHEBI:15378"/>
        <dbReference type="ChEBI" id="CHEBI:30616"/>
        <dbReference type="ChEBI" id="CHEBI:33019"/>
        <dbReference type="ChEBI" id="CHEBI:57502"/>
        <dbReference type="ChEBI" id="CHEBI:58437"/>
        <dbReference type="EC" id="2.7.7.18"/>
    </reaction>
</comment>
<organism evidence="16 17">
    <name type="scientific">Aliidongia dinghuensis</name>
    <dbReference type="NCBI Taxonomy" id="1867774"/>
    <lineage>
        <taxon>Bacteria</taxon>
        <taxon>Pseudomonadati</taxon>
        <taxon>Pseudomonadota</taxon>
        <taxon>Alphaproteobacteria</taxon>
        <taxon>Rhodospirillales</taxon>
        <taxon>Dongiaceae</taxon>
        <taxon>Aliidongia</taxon>
    </lineage>
</organism>
<evidence type="ECO:0000259" key="15">
    <source>
        <dbReference type="Pfam" id="PF01467"/>
    </source>
</evidence>
<evidence type="ECO:0000256" key="2">
    <source>
        <dbReference type="ARBA" id="ARBA00005019"/>
    </source>
</evidence>
<evidence type="ECO:0000313" key="16">
    <source>
        <dbReference type="EMBL" id="GGF12288.1"/>
    </source>
</evidence>
<keyword evidence="17" id="KW-1185">Reference proteome</keyword>
<accession>A0A8J2YSE3</accession>
<comment type="pathway">
    <text evidence="2">Cofactor biosynthesis; NAD(+) biosynthesis; deamido-NAD(+) from nicotinate D-ribonucleotide: step 1/1.</text>
</comment>
<evidence type="ECO:0000256" key="13">
    <source>
        <dbReference type="ARBA" id="ARBA00033353"/>
    </source>
</evidence>
<evidence type="ECO:0000256" key="6">
    <source>
        <dbReference type="ARBA" id="ARBA00022679"/>
    </source>
</evidence>
<evidence type="ECO:0000256" key="1">
    <source>
        <dbReference type="ARBA" id="ARBA00002324"/>
    </source>
</evidence>
<dbReference type="SUPFAM" id="SSF52374">
    <property type="entry name" value="Nucleotidylyl transferase"/>
    <property type="match status" value="1"/>
</dbReference>
<keyword evidence="6" id="KW-0808">Transferase</keyword>
<evidence type="ECO:0000256" key="4">
    <source>
        <dbReference type="ARBA" id="ARBA00012389"/>
    </source>
</evidence>
<reference evidence="16" key="2">
    <citation type="submission" date="2020-09" db="EMBL/GenBank/DDBJ databases">
        <authorList>
            <person name="Sun Q."/>
            <person name="Zhou Y."/>
        </authorList>
    </citation>
    <scope>NUCLEOTIDE SEQUENCE</scope>
    <source>
        <strain evidence="16">CGMCC 1.15725</strain>
    </source>
</reference>
<dbReference type="GO" id="GO:0009435">
    <property type="term" value="P:NAD+ biosynthetic process"/>
    <property type="evidence" value="ECO:0007669"/>
    <property type="project" value="InterPro"/>
</dbReference>
<dbReference type="Pfam" id="PF01467">
    <property type="entry name" value="CTP_transf_like"/>
    <property type="match status" value="1"/>
</dbReference>
<keyword evidence="9" id="KW-0067">ATP-binding</keyword>
<feature type="domain" description="Cytidyltransferase-like" evidence="15">
    <location>
        <begin position="2"/>
        <end position="136"/>
    </location>
</feature>
<evidence type="ECO:0000313" key="17">
    <source>
        <dbReference type="Proteomes" id="UP000646365"/>
    </source>
</evidence>
<evidence type="ECO:0000256" key="14">
    <source>
        <dbReference type="ARBA" id="ARBA00048721"/>
    </source>
</evidence>
<dbReference type="InterPro" id="IPR014729">
    <property type="entry name" value="Rossmann-like_a/b/a_fold"/>
</dbReference>
<dbReference type="EMBL" id="BMJQ01000004">
    <property type="protein sequence ID" value="GGF12288.1"/>
    <property type="molecule type" value="Genomic_DNA"/>
</dbReference>
<dbReference type="GO" id="GO:0004515">
    <property type="term" value="F:nicotinate-nucleotide adenylyltransferase activity"/>
    <property type="evidence" value="ECO:0007669"/>
    <property type="project" value="UniProtKB-EC"/>
</dbReference>
<name>A0A8J2YSE3_9PROT</name>
<dbReference type="PANTHER" id="PTHR39321">
    <property type="entry name" value="NICOTINATE-NUCLEOTIDE ADENYLYLTRANSFERASE-RELATED"/>
    <property type="match status" value="1"/>
</dbReference>
<keyword evidence="8" id="KW-0547">Nucleotide-binding</keyword>
<dbReference type="EC" id="2.7.7.18" evidence="4"/>
<dbReference type="Gene3D" id="3.40.50.620">
    <property type="entry name" value="HUPs"/>
    <property type="match status" value="1"/>
</dbReference>